<dbReference type="InterPro" id="IPR007325">
    <property type="entry name" value="KFase/CYL"/>
</dbReference>
<dbReference type="EnsemblBacteria" id="ABL79058">
    <property type="protein sequence ID" value="ABL79058"/>
    <property type="gene ID" value="Tpen_1663"/>
</dbReference>
<dbReference type="HOGENOM" id="CLU_030671_3_0_2"/>
<evidence type="ECO:0000313" key="2">
    <source>
        <dbReference type="Proteomes" id="UP000000641"/>
    </source>
</evidence>
<dbReference type="InterPro" id="IPR037175">
    <property type="entry name" value="KFase_sf"/>
</dbReference>
<dbReference type="eggNOG" id="arCOG02462">
    <property type="taxonomic scope" value="Archaea"/>
</dbReference>
<organism evidence="1 2">
    <name type="scientific">Thermofilum pendens (strain DSM 2475 / Hrk 5)</name>
    <dbReference type="NCBI Taxonomy" id="368408"/>
    <lineage>
        <taxon>Archaea</taxon>
        <taxon>Thermoproteota</taxon>
        <taxon>Thermoprotei</taxon>
        <taxon>Thermofilales</taxon>
        <taxon>Thermofilaceae</taxon>
        <taxon>Thermofilum</taxon>
    </lineage>
</organism>
<dbReference type="STRING" id="368408.Tpen_1663"/>
<dbReference type="GO" id="GO:0004061">
    <property type="term" value="F:arylformamidase activity"/>
    <property type="evidence" value="ECO:0007669"/>
    <property type="project" value="InterPro"/>
</dbReference>
<protein>
    <submittedName>
        <fullName evidence="1">Cyclase family protein</fullName>
    </submittedName>
</protein>
<dbReference type="PANTHER" id="PTHR31118">
    <property type="entry name" value="CYCLASE-LIKE PROTEIN 2"/>
    <property type="match status" value="1"/>
</dbReference>
<name>A1S0S8_THEPD</name>
<dbReference type="GO" id="GO:0019441">
    <property type="term" value="P:L-tryptophan catabolic process to kynurenine"/>
    <property type="evidence" value="ECO:0007669"/>
    <property type="project" value="InterPro"/>
</dbReference>
<dbReference type="Pfam" id="PF04199">
    <property type="entry name" value="Cyclase"/>
    <property type="match status" value="1"/>
</dbReference>
<dbReference type="EMBL" id="CP000505">
    <property type="protein sequence ID" value="ABL79058.1"/>
    <property type="molecule type" value="Genomic_DNA"/>
</dbReference>
<dbReference type="KEGG" id="tpe:Tpen_1663"/>
<gene>
    <name evidence="1" type="ordered locus">Tpen_1663</name>
</gene>
<evidence type="ECO:0000313" key="1">
    <source>
        <dbReference type="EMBL" id="ABL79058.1"/>
    </source>
</evidence>
<accession>A1S0S8</accession>
<sequence length="220" mass="24003">MRKVYRLSPMRIVDLTMELKTGAPVFPGYPVPIVHTWTTIKEHGYYSNLLMLVEHTGTHVDSPAHFIEGAPTIDKVPLERFMGRGIVVDASHLPPKAPITREFLEKALEGKGVGNGWVVLIRTGYDAKAGTPDWFNHPGLDEGGARYLADLGVNAVGIDAPSIDQAPFPGHKILLPKGIVIFENLTNLGELLGKTFQFYGPPLRITNGSASPVRAFAVLE</sequence>
<keyword evidence="2" id="KW-1185">Reference proteome</keyword>
<dbReference type="PANTHER" id="PTHR31118:SF12">
    <property type="entry name" value="CYCLASE-LIKE PROTEIN 2"/>
    <property type="match status" value="1"/>
</dbReference>
<dbReference type="Proteomes" id="UP000000641">
    <property type="component" value="Chromosome"/>
</dbReference>
<dbReference type="SUPFAM" id="SSF102198">
    <property type="entry name" value="Putative cyclase"/>
    <property type="match status" value="1"/>
</dbReference>
<dbReference type="Gene3D" id="3.50.30.50">
    <property type="entry name" value="Putative cyclase"/>
    <property type="match status" value="1"/>
</dbReference>
<dbReference type="AlphaFoldDB" id="A1S0S8"/>
<reference evidence="2" key="1">
    <citation type="journal article" date="2008" name="J. Bacteriol.">
        <title>Genome sequence of Thermofilum pendens reveals an exceptional loss of biosynthetic pathways without genome reduction.</title>
        <authorList>
            <person name="Anderson I."/>
            <person name="Rodriguez J."/>
            <person name="Susanti D."/>
            <person name="Porat I."/>
            <person name="Reich C."/>
            <person name="Ulrich L.E."/>
            <person name="Elkins J.G."/>
            <person name="Mavromatis K."/>
            <person name="Lykidis A."/>
            <person name="Kim E."/>
            <person name="Thompson L.S."/>
            <person name="Nolan M."/>
            <person name="Land M."/>
            <person name="Copeland A."/>
            <person name="Lapidus A."/>
            <person name="Lucas S."/>
            <person name="Detter C."/>
            <person name="Zhulin I.B."/>
            <person name="Olsen G.J."/>
            <person name="Whitman W."/>
            <person name="Mukhopadhyay B."/>
            <person name="Bristow J."/>
            <person name="Kyrpides N."/>
        </authorList>
    </citation>
    <scope>NUCLEOTIDE SEQUENCE [LARGE SCALE GENOMIC DNA]</scope>
    <source>
        <strain evidence="2">DSM 2475 / Hrk 5</strain>
    </source>
</reference>
<proteinExistence type="predicted"/>